<dbReference type="PANTHER" id="PTHR45228">
    <property type="entry name" value="CYCLIC DI-GMP PHOSPHODIESTERASE TM_0186-RELATED"/>
    <property type="match status" value="1"/>
</dbReference>
<dbReference type="NCBIfam" id="TIGR00277">
    <property type="entry name" value="HDIG"/>
    <property type="match status" value="1"/>
</dbReference>
<reference evidence="3" key="1">
    <citation type="submission" date="2023-07" db="EMBL/GenBank/DDBJ databases">
        <authorList>
            <person name="Haufschild T."/>
            <person name="Kallscheuer N."/>
            <person name="Hammer J."/>
            <person name="Kohn T."/>
            <person name="Kabuu M."/>
            <person name="Jogler M."/>
            <person name="Wohfarth N."/>
            <person name="Heuer A."/>
            <person name="Rohde M."/>
            <person name="van Teeseling M.C.F."/>
            <person name="Jogler C."/>
        </authorList>
    </citation>
    <scope>NUCLEOTIDE SEQUENCE</scope>
    <source>
        <strain evidence="3">Strain 138</strain>
        <strain evidence="4">Strain 318</strain>
    </source>
</reference>
<dbReference type="EMBL" id="CP130613">
    <property type="protein sequence ID" value="WKW14816.1"/>
    <property type="molecule type" value="Genomic_DNA"/>
</dbReference>
<feature type="transmembrane region" description="Helical" evidence="1">
    <location>
        <begin position="96"/>
        <end position="116"/>
    </location>
</feature>
<accession>A0AA49Q4J3</accession>
<evidence type="ECO:0000313" key="5">
    <source>
        <dbReference type="Proteomes" id="UP001229955"/>
    </source>
</evidence>
<dbReference type="InterPro" id="IPR003607">
    <property type="entry name" value="HD/PDEase_dom"/>
</dbReference>
<dbReference type="InterPro" id="IPR037522">
    <property type="entry name" value="HD_GYP_dom"/>
</dbReference>
<keyword evidence="1" id="KW-1133">Transmembrane helix</keyword>
<keyword evidence="5" id="KW-1185">Reference proteome</keyword>
<gene>
    <name evidence="3" type="ORF">Strain138_001175</name>
    <name evidence="4" type="ORF">Strain318_001175</name>
</gene>
<protein>
    <submittedName>
        <fullName evidence="3">HD-GYP domain-containing protein</fullName>
    </submittedName>
</protein>
<dbReference type="Gene3D" id="1.10.3210.10">
    <property type="entry name" value="Hypothetical protein af1432"/>
    <property type="match status" value="1"/>
</dbReference>
<keyword evidence="1" id="KW-0812">Transmembrane</keyword>
<dbReference type="PROSITE" id="PS51832">
    <property type="entry name" value="HD_GYP"/>
    <property type="match status" value="1"/>
</dbReference>
<dbReference type="SUPFAM" id="SSF109604">
    <property type="entry name" value="HD-domain/PDEase-like"/>
    <property type="match status" value="1"/>
</dbReference>
<keyword evidence="1" id="KW-0472">Membrane</keyword>
<name>A0AA49Q4J3_9BACT</name>
<accession>A0AA49Q7I6</accession>
<dbReference type="CDD" id="cd00077">
    <property type="entry name" value="HDc"/>
    <property type="match status" value="1"/>
</dbReference>
<organism evidence="3">
    <name type="scientific">Pseudogemmatithrix spongiicola</name>
    <dbReference type="NCBI Taxonomy" id="3062599"/>
    <lineage>
        <taxon>Bacteria</taxon>
        <taxon>Pseudomonadati</taxon>
        <taxon>Gemmatimonadota</taxon>
        <taxon>Gemmatimonadia</taxon>
        <taxon>Gemmatimonadales</taxon>
        <taxon>Gemmatimonadaceae</taxon>
        <taxon>Pseudogemmatithrix</taxon>
    </lineage>
</organism>
<dbReference type="PANTHER" id="PTHR45228:SF5">
    <property type="entry name" value="CYCLIC DI-GMP PHOSPHODIESTERASE VC_1348-RELATED"/>
    <property type="match status" value="1"/>
</dbReference>
<dbReference type="AlphaFoldDB" id="A0AA49Q4J3"/>
<dbReference type="KEGG" id="pspc:Strain318_001175"/>
<dbReference type="InterPro" id="IPR006675">
    <property type="entry name" value="HDIG_dom"/>
</dbReference>
<proteinExistence type="predicted"/>
<dbReference type="EMBL" id="CP130612">
    <property type="protein sequence ID" value="WKW11906.1"/>
    <property type="molecule type" value="Genomic_DNA"/>
</dbReference>
<sequence>MPTPEDGGDDSPSHRRRIVLLVGLMLAITTLHYAIPTATHAQHQLHIAARKLYFLPVGVAAAWFGLRGSIRATAVMSTMLALHALLRWPSDTMERANQLAEFVTLWIVGAVVGLLFDRERGLLDEIAKAHAAAVTGLVAALDLREHDTGTHSLRVRAYTLLLSRRLGLDAARREAVGLGALLHDVGKIAVPDGILLKSGPLTSAEQAVMREHPAAGYRILCRVGIPAEAAECVLTHHERYDGRGYPQGLSGDAIPVGARIFAVVDAYDALTSVRPYRGAVSHAEAVSTIRAGAGTQFDPRVVAAMMDLGEAAIRRTRRQAESELPT</sequence>
<feature type="transmembrane region" description="Helical" evidence="1">
    <location>
        <begin position="47"/>
        <end position="66"/>
    </location>
</feature>
<dbReference type="RefSeq" id="WP_367887590.1">
    <property type="nucleotide sequence ID" value="NZ_CP130612.1"/>
</dbReference>
<evidence type="ECO:0000256" key="1">
    <source>
        <dbReference type="SAM" id="Phobius"/>
    </source>
</evidence>
<dbReference type="Proteomes" id="UP001229955">
    <property type="component" value="Chromosome"/>
</dbReference>
<evidence type="ECO:0000313" key="3">
    <source>
        <dbReference type="EMBL" id="WKW11906.1"/>
    </source>
</evidence>
<feature type="domain" description="HD-GYP" evidence="2">
    <location>
        <begin position="126"/>
        <end position="321"/>
    </location>
</feature>
<evidence type="ECO:0000259" key="2">
    <source>
        <dbReference type="PROSITE" id="PS51832"/>
    </source>
</evidence>
<dbReference type="SMART" id="SM00471">
    <property type="entry name" value="HDc"/>
    <property type="match status" value="1"/>
</dbReference>
<dbReference type="InterPro" id="IPR052020">
    <property type="entry name" value="Cyclic_di-GMP/3'3'-cGAMP_PDE"/>
</dbReference>
<evidence type="ECO:0000313" key="4">
    <source>
        <dbReference type="EMBL" id="WKW14816.1"/>
    </source>
</evidence>
<dbReference type="Pfam" id="PF13487">
    <property type="entry name" value="HD_5"/>
    <property type="match status" value="1"/>
</dbReference>
<feature type="transmembrane region" description="Helical" evidence="1">
    <location>
        <begin position="18"/>
        <end position="35"/>
    </location>
</feature>